<evidence type="ECO:0000256" key="12">
    <source>
        <dbReference type="ARBA" id="ARBA00030817"/>
    </source>
</evidence>
<evidence type="ECO:0000256" key="4">
    <source>
        <dbReference type="ARBA" id="ARBA00010443"/>
    </source>
</evidence>
<dbReference type="PANTHER" id="PTHR43523:SF12">
    <property type="entry name" value="GLUCOSE-1-PHOSPHATE ADENYLYLTRANSFERASE LARGE SUBUNIT 1, CHLOROPLASTIC-RELATED"/>
    <property type="match status" value="1"/>
</dbReference>
<evidence type="ECO:0000313" key="17">
    <source>
        <dbReference type="Proteomes" id="UP000288805"/>
    </source>
</evidence>
<gene>
    <name evidence="16" type="primary">AGPS2_0</name>
    <name evidence="16" type="ORF">CK203_015990</name>
</gene>
<dbReference type="Gene3D" id="3.90.550.10">
    <property type="entry name" value="Spore Coat Polysaccharide Biosynthesis Protein SpsA, Chain A"/>
    <property type="match status" value="1"/>
</dbReference>
<keyword evidence="14" id="KW-0472">Membrane</keyword>
<evidence type="ECO:0000256" key="9">
    <source>
        <dbReference type="ARBA" id="ARBA00022741"/>
    </source>
</evidence>
<evidence type="ECO:0000256" key="3">
    <source>
        <dbReference type="ARBA" id="ARBA00004727"/>
    </source>
</evidence>
<dbReference type="InterPro" id="IPR011831">
    <property type="entry name" value="ADP-Glc_PPase"/>
</dbReference>
<accession>A0A438JRL1</accession>
<evidence type="ECO:0000256" key="10">
    <source>
        <dbReference type="ARBA" id="ARBA00022922"/>
    </source>
</evidence>
<keyword evidence="14" id="KW-1133">Transmembrane helix</keyword>
<proteinExistence type="inferred from homology"/>
<dbReference type="GO" id="GO:0016567">
    <property type="term" value="P:protein ubiquitination"/>
    <property type="evidence" value="ECO:0007669"/>
    <property type="project" value="UniProtKB-UniPathway"/>
</dbReference>
<comment type="catalytic activity">
    <reaction evidence="1">
        <text>alpha-D-glucose 1-phosphate + ATP + H(+) = ADP-alpha-D-glucose + diphosphate</text>
        <dbReference type="Rhea" id="RHEA:12120"/>
        <dbReference type="ChEBI" id="CHEBI:15378"/>
        <dbReference type="ChEBI" id="CHEBI:30616"/>
        <dbReference type="ChEBI" id="CHEBI:33019"/>
        <dbReference type="ChEBI" id="CHEBI:57498"/>
        <dbReference type="ChEBI" id="CHEBI:58601"/>
        <dbReference type="EC" id="2.7.7.27"/>
    </reaction>
</comment>
<dbReference type="Proteomes" id="UP000288805">
    <property type="component" value="Unassembled WGS sequence"/>
</dbReference>
<evidence type="ECO:0000256" key="2">
    <source>
        <dbReference type="ARBA" id="ARBA00002231"/>
    </source>
</evidence>
<keyword evidence="8 16" id="KW-0548">Nucleotidyltransferase</keyword>
<sequence>MIFEGPVFEKQHADPNNVVEIILGGGSETRLFPLTSRMKKPVVPIGGRHRLIDVPMSNCINKSKIKVHSRLRGFAPMATERFGNFTLSAAFGGFFPSLSNLQVHGFPDATMCGPDVGFPYGFSNSFYGRYAHGFSQYPPTQGQQADYHMKMLFLMIGIFMIIALIWS</sequence>
<dbReference type="AlphaFoldDB" id="A0A438JRL1"/>
<dbReference type="InterPro" id="IPR029044">
    <property type="entry name" value="Nucleotide-diphossugar_trans"/>
</dbReference>
<dbReference type="SUPFAM" id="SSF53448">
    <property type="entry name" value="Nucleotide-diphospho-sugar transferases"/>
    <property type="match status" value="1"/>
</dbReference>
<dbReference type="GO" id="GO:0005978">
    <property type="term" value="P:glycogen biosynthetic process"/>
    <property type="evidence" value="ECO:0007669"/>
    <property type="project" value="InterPro"/>
</dbReference>
<dbReference type="GO" id="GO:0008878">
    <property type="term" value="F:glucose-1-phosphate adenylyltransferase activity"/>
    <property type="evidence" value="ECO:0007669"/>
    <property type="project" value="UniProtKB-EC"/>
</dbReference>
<evidence type="ECO:0000256" key="13">
    <source>
        <dbReference type="ARBA" id="ARBA00032494"/>
    </source>
</evidence>
<evidence type="ECO:0000256" key="6">
    <source>
        <dbReference type="ARBA" id="ARBA00022533"/>
    </source>
</evidence>
<dbReference type="EMBL" id="QGNW01000030">
    <property type="protein sequence ID" value="RVX11586.1"/>
    <property type="molecule type" value="Genomic_DNA"/>
</dbReference>
<evidence type="ECO:0000256" key="11">
    <source>
        <dbReference type="ARBA" id="ARBA00030645"/>
    </source>
</evidence>
<dbReference type="Pfam" id="PF00483">
    <property type="entry name" value="NTP_transferase"/>
    <property type="match status" value="1"/>
</dbReference>
<evidence type="ECO:0000313" key="16">
    <source>
        <dbReference type="EMBL" id="RVX11586.1"/>
    </source>
</evidence>
<dbReference type="InterPro" id="IPR005835">
    <property type="entry name" value="NTP_transferase_dom"/>
</dbReference>
<dbReference type="GO" id="GO:0000166">
    <property type="term" value="F:nucleotide binding"/>
    <property type="evidence" value="ECO:0007669"/>
    <property type="project" value="UniProtKB-KW"/>
</dbReference>
<dbReference type="UniPathway" id="UPA00143"/>
<keyword evidence="7 16" id="KW-0808">Transferase</keyword>
<evidence type="ECO:0000259" key="15">
    <source>
        <dbReference type="Pfam" id="PF00483"/>
    </source>
</evidence>
<dbReference type="GO" id="GO:0019252">
    <property type="term" value="P:starch biosynthetic process"/>
    <property type="evidence" value="ECO:0007669"/>
    <property type="project" value="UniProtKB-KW"/>
</dbReference>
<feature type="domain" description="Nucleotidyl transferase" evidence="15">
    <location>
        <begin position="20"/>
        <end position="63"/>
    </location>
</feature>
<dbReference type="EC" id="2.7.7.27" evidence="5"/>
<protein>
    <recommendedName>
        <fullName evidence="5">glucose-1-phosphate adenylyltransferase</fullName>
        <ecNumber evidence="5">2.7.7.27</ecNumber>
    </recommendedName>
    <alternativeName>
        <fullName evidence="13">ADP-glucose pyrophosphorylase</fullName>
    </alternativeName>
    <alternativeName>
        <fullName evidence="12">ADP-glucose synthase</fullName>
    </alternativeName>
    <alternativeName>
        <fullName evidence="11">Alpha-D-glucose-1-phosphate adenyl transferase</fullName>
    </alternativeName>
</protein>
<comment type="pathway">
    <text evidence="3">Glycan biosynthesis; starch biosynthesis.</text>
</comment>
<comment type="caution">
    <text evidence="16">The sequence shown here is derived from an EMBL/GenBank/DDBJ whole genome shotgun (WGS) entry which is preliminary data.</text>
</comment>
<name>A0A438JRL1_VITVI</name>
<comment type="function">
    <text evidence="2">This protein plays a role in synthesis of starch. It catalyzes the synthesis of the activated glycosyl donor, ADP-glucose from Glc-1-P and ATP.</text>
</comment>
<organism evidence="16 17">
    <name type="scientific">Vitis vinifera</name>
    <name type="common">Grape</name>
    <dbReference type="NCBI Taxonomy" id="29760"/>
    <lineage>
        <taxon>Eukaryota</taxon>
        <taxon>Viridiplantae</taxon>
        <taxon>Streptophyta</taxon>
        <taxon>Embryophyta</taxon>
        <taxon>Tracheophyta</taxon>
        <taxon>Spermatophyta</taxon>
        <taxon>Magnoliopsida</taxon>
        <taxon>eudicotyledons</taxon>
        <taxon>Gunneridae</taxon>
        <taxon>Pentapetalae</taxon>
        <taxon>rosids</taxon>
        <taxon>Vitales</taxon>
        <taxon>Vitaceae</taxon>
        <taxon>Viteae</taxon>
        <taxon>Vitis</taxon>
    </lineage>
</organism>
<evidence type="ECO:0000256" key="14">
    <source>
        <dbReference type="SAM" id="Phobius"/>
    </source>
</evidence>
<keyword evidence="14" id="KW-0812">Transmembrane</keyword>
<comment type="similarity">
    <text evidence="4">Belongs to the bacterial/plant glucose-1-phosphate adenylyltransferase family.</text>
</comment>
<dbReference type="PANTHER" id="PTHR43523">
    <property type="entry name" value="GLUCOSE-1-PHOSPHATE ADENYLYLTRANSFERASE-RELATED"/>
    <property type="match status" value="1"/>
</dbReference>
<evidence type="ECO:0000256" key="7">
    <source>
        <dbReference type="ARBA" id="ARBA00022679"/>
    </source>
</evidence>
<keyword evidence="9" id="KW-0547">Nucleotide-binding</keyword>
<feature type="transmembrane region" description="Helical" evidence="14">
    <location>
        <begin position="147"/>
        <end position="166"/>
    </location>
</feature>
<keyword evidence="6" id="KW-0021">Allosteric enzyme</keyword>
<evidence type="ECO:0000256" key="1">
    <source>
        <dbReference type="ARBA" id="ARBA00000956"/>
    </source>
</evidence>
<reference evidence="16 17" key="1">
    <citation type="journal article" date="2018" name="PLoS Genet.">
        <title>Population sequencing reveals clonal diversity and ancestral inbreeding in the grapevine cultivar Chardonnay.</title>
        <authorList>
            <person name="Roach M.J."/>
            <person name="Johnson D.L."/>
            <person name="Bohlmann J."/>
            <person name="van Vuuren H.J."/>
            <person name="Jones S.J."/>
            <person name="Pretorius I.S."/>
            <person name="Schmidt S.A."/>
            <person name="Borneman A.R."/>
        </authorList>
    </citation>
    <scope>NUCLEOTIDE SEQUENCE [LARGE SCALE GENOMIC DNA]</scope>
    <source>
        <strain evidence="17">cv. Chardonnay</strain>
        <tissue evidence="16">Leaf</tissue>
    </source>
</reference>
<evidence type="ECO:0000256" key="8">
    <source>
        <dbReference type="ARBA" id="ARBA00022695"/>
    </source>
</evidence>
<evidence type="ECO:0000256" key="5">
    <source>
        <dbReference type="ARBA" id="ARBA00012460"/>
    </source>
</evidence>
<keyword evidence="10" id="KW-0750">Starch biosynthesis</keyword>